<dbReference type="EMBL" id="CDHK01000006">
    <property type="protein sequence ID" value="CEJ58443.1"/>
    <property type="molecule type" value="Genomic_DNA"/>
</dbReference>
<dbReference type="GO" id="GO:0016810">
    <property type="term" value="F:hydrolase activity, acting on carbon-nitrogen (but not peptide) bonds"/>
    <property type="evidence" value="ECO:0007669"/>
    <property type="project" value="InterPro"/>
</dbReference>
<protein>
    <submittedName>
        <fullName evidence="2">Putative Related to linoleate diol synthase</fullName>
    </submittedName>
</protein>
<dbReference type="InterPro" id="IPR011059">
    <property type="entry name" value="Metal-dep_hydrolase_composite"/>
</dbReference>
<evidence type="ECO:0000313" key="3">
    <source>
        <dbReference type="Proteomes" id="UP000042958"/>
    </source>
</evidence>
<dbReference type="AlphaFoldDB" id="A0A0F7TNX5"/>
<dbReference type="PANTHER" id="PTHR43135:SF3">
    <property type="entry name" value="ALPHA-D-RIBOSE 1-METHYLPHOSPHONATE 5-TRIPHOSPHATE DIPHOSPHATASE"/>
    <property type="match status" value="1"/>
</dbReference>
<dbReference type="Gene3D" id="3.20.20.140">
    <property type="entry name" value="Metal-dependent hydrolases"/>
    <property type="match status" value="1"/>
</dbReference>
<organism evidence="2 3">
    <name type="scientific">Penicillium brasilianum</name>
    <dbReference type="NCBI Taxonomy" id="104259"/>
    <lineage>
        <taxon>Eukaryota</taxon>
        <taxon>Fungi</taxon>
        <taxon>Dikarya</taxon>
        <taxon>Ascomycota</taxon>
        <taxon>Pezizomycotina</taxon>
        <taxon>Eurotiomycetes</taxon>
        <taxon>Eurotiomycetidae</taxon>
        <taxon>Eurotiales</taxon>
        <taxon>Aspergillaceae</taxon>
        <taxon>Penicillium</taxon>
    </lineage>
</organism>
<evidence type="ECO:0000313" key="2">
    <source>
        <dbReference type="EMBL" id="CEJ58443.1"/>
    </source>
</evidence>
<keyword evidence="3" id="KW-1185">Reference proteome</keyword>
<sequence length="449" mass="48625">MSDRDQVTGSDIKPWARAEAQGYCFTNANVVDVQAGKILEGATVITRKGKIESVVLSSSDTCPSDVTVIDCEGRYLCPGLFDAHVHLCAVPGFKDLSKAFGNPNDVHLLRQPYTAAQMLHRGFTSIRDCGGAQLAIKEAIEDGVFPGPRIFISGHALSQFGGHGDLRGSHEPTECCGGTHSNNHLGRLCNGVPECMAAVREEIRCGADFIKIMGSGGVASPTDKLEHLQFTSAEIQAMVECADNAGTFVTAHAYTVKAIRHCIENGVRGIEHGNFVDRPTAKLMVEKGVYLTPTLIAYAQMASERWKGYLPPESQAKNSQVLKSGLEALKIASDAGVKMCYGSDLLGPLGSAQTQEFSLRSQVLTPLEVLQSATVNPAKMMSCEDSIGQIKEGFQADVVVLSQNPLEDVTIFDNPEKYVLGVMKDGRVYKSRWSTLPEDWEIPVRVKYN</sequence>
<dbReference type="InterPro" id="IPR032466">
    <property type="entry name" value="Metal_Hydrolase"/>
</dbReference>
<proteinExistence type="predicted"/>
<evidence type="ECO:0000259" key="1">
    <source>
        <dbReference type="Pfam" id="PF01979"/>
    </source>
</evidence>
<gene>
    <name evidence="2" type="ORF">PMG11_07098</name>
</gene>
<dbReference type="SUPFAM" id="SSF51338">
    <property type="entry name" value="Composite domain of metallo-dependent hydrolases"/>
    <property type="match status" value="1"/>
</dbReference>
<dbReference type="CDD" id="cd01299">
    <property type="entry name" value="Met_dep_hydrolase_A"/>
    <property type="match status" value="1"/>
</dbReference>
<dbReference type="SUPFAM" id="SSF51556">
    <property type="entry name" value="Metallo-dependent hydrolases"/>
    <property type="match status" value="1"/>
</dbReference>
<dbReference type="OrthoDB" id="5595695at2759"/>
<feature type="domain" description="Amidohydrolase-related" evidence="1">
    <location>
        <begin position="75"/>
        <end position="428"/>
    </location>
</feature>
<dbReference type="Gene3D" id="2.30.40.10">
    <property type="entry name" value="Urease, subunit C, domain 1"/>
    <property type="match status" value="1"/>
</dbReference>
<accession>A0A0F7TNX5</accession>
<dbReference type="PANTHER" id="PTHR43135">
    <property type="entry name" value="ALPHA-D-RIBOSE 1-METHYLPHOSPHONATE 5-TRIPHOSPHATE DIPHOSPHATASE"/>
    <property type="match status" value="1"/>
</dbReference>
<dbReference type="STRING" id="104259.A0A0F7TNX5"/>
<reference evidence="3" key="1">
    <citation type="journal article" date="2015" name="Genome Announc.">
        <title>Draft genome sequence of the fungus Penicillium brasilianum MG11.</title>
        <authorList>
            <person name="Horn F."/>
            <person name="Linde J."/>
            <person name="Mattern D.J."/>
            <person name="Walther G."/>
            <person name="Guthke R."/>
            <person name="Brakhage A.A."/>
            <person name="Valiante V."/>
        </authorList>
    </citation>
    <scope>NUCLEOTIDE SEQUENCE [LARGE SCALE GENOMIC DNA]</scope>
    <source>
        <strain evidence="3">MG11</strain>
    </source>
</reference>
<dbReference type="InterPro" id="IPR057744">
    <property type="entry name" value="OTAase-like"/>
</dbReference>
<dbReference type="InterPro" id="IPR051781">
    <property type="entry name" value="Metallo-dep_Hydrolase"/>
</dbReference>
<dbReference type="InterPro" id="IPR006680">
    <property type="entry name" value="Amidohydro-rel"/>
</dbReference>
<dbReference type="Pfam" id="PF01979">
    <property type="entry name" value="Amidohydro_1"/>
    <property type="match status" value="1"/>
</dbReference>
<dbReference type="Proteomes" id="UP000042958">
    <property type="component" value="Unassembled WGS sequence"/>
</dbReference>
<name>A0A0F7TNX5_PENBI</name>
<dbReference type="FunFam" id="3.20.20.140:FF:000084">
    <property type="entry name" value="Peptidase M38"/>
    <property type="match status" value="1"/>
</dbReference>